<protein>
    <submittedName>
        <fullName evidence="2">Uncharacterized protein</fullName>
    </submittedName>
</protein>
<evidence type="ECO:0000313" key="3">
    <source>
        <dbReference type="Proteomes" id="UP000308197"/>
    </source>
</evidence>
<accession>A0A5C3P6Y7</accession>
<evidence type="ECO:0000313" key="2">
    <source>
        <dbReference type="EMBL" id="TFK85022.1"/>
    </source>
</evidence>
<feature type="compositionally biased region" description="Basic and acidic residues" evidence="1">
    <location>
        <begin position="74"/>
        <end position="88"/>
    </location>
</feature>
<name>A0A5C3P6Y7_9APHY</name>
<organism evidence="2 3">
    <name type="scientific">Polyporus arcularius HHB13444</name>
    <dbReference type="NCBI Taxonomy" id="1314778"/>
    <lineage>
        <taxon>Eukaryota</taxon>
        <taxon>Fungi</taxon>
        <taxon>Dikarya</taxon>
        <taxon>Basidiomycota</taxon>
        <taxon>Agaricomycotina</taxon>
        <taxon>Agaricomycetes</taxon>
        <taxon>Polyporales</taxon>
        <taxon>Polyporaceae</taxon>
        <taxon>Polyporus</taxon>
    </lineage>
</organism>
<sequence length="319" mass="37729">MGCGVSPTVAHMHYRRFIAFLDAYYPAMVDLQTTPRKRKYGGTPPPDVMRPGPSKRIKVAETSSPSSSRSPSPHPHEESSSVSYDKRGLHNTRGRRHESVRRMAEKKRHAARWKEWCEEHRWEKDNDPGYKQKVGSKEVHRSDAMSYFRLKEYEIETLPYVTFDNEHNPTVPGKSYNLANLHALVSRKFAFLHGIDEKLDPRAREIELLKRGWELFDANTKKLEERMRAQGKKRKELVFGVIFIPRQPRRNERSCKTKPRPFGSWTTRVYEDGVYIGQWLNFQFDPEGDDFGDTYQRYERFRPKDAEWDWELDVVDDWY</sequence>
<dbReference type="EMBL" id="ML211279">
    <property type="protein sequence ID" value="TFK85022.1"/>
    <property type="molecule type" value="Genomic_DNA"/>
</dbReference>
<dbReference type="AlphaFoldDB" id="A0A5C3P6Y7"/>
<feature type="compositionally biased region" description="Basic residues" evidence="1">
    <location>
        <begin position="89"/>
        <end position="106"/>
    </location>
</feature>
<dbReference type="Proteomes" id="UP000308197">
    <property type="component" value="Unassembled WGS sequence"/>
</dbReference>
<reference evidence="2 3" key="1">
    <citation type="journal article" date="2019" name="Nat. Ecol. Evol.">
        <title>Megaphylogeny resolves global patterns of mushroom evolution.</title>
        <authorList>
            <person name="Varga T."/>
            <person name="Krizsan K."/>
            <person name="Foldi C."/>
            <person name="Dima B."/>
            <person name="Sanchez-Garcia M."/>
            <person name="Sanchez-Ramirez S."/>
            <person name="Szollosi G.J."/>
            <person name="Szarkandi J.G."/>
            <person name="Papp V."/>
            <person name="Albert L."/>
            <person name="Andreopoulos W."/>
            <person name="Angelini C."/>
            <person name="Antonin V."/>
            <person name="Barry K.W."/>
            <person name="Bougher N.L."/>
            <person name="Buchanan P."/>
            <person name="Buyck B."/>
            <person name="Bense V."/>
            <person name="Catcheside P."/>
            <person name="Chovatia M."/>
            <person name="Cooper J."/>
            <person name="Damon W."/>
            <person name="Desjardin D."/>
            <person name="Finy P."/>
            <person name="Geml J."/>
            <person name="Haridas S."/>
            <person name="Hughes K."/>
            <person name="Justo A."/>
            <person name="Karasinski D."/>
            <person name="Kautmanova I."/>
            <person name="Kiss B."/>
            <person name="Kocsube S."/>
            <person name="Kotiranta H."/>
            <person name="LaButti K.M."/>
            <person name="Lechner B.E."/>
            <person name="Liimatainen K."/>
            <person name="Lipzen A."/>
            <person name="Lukacs Z."/>
            <person name="Mihaltcheva S."/>
            <person name="Morgado L.N."/>
            <person name="Niskanen T."/>
            <person name="Noordeloos M.E."/>
            <person name="Ohm R.A."/>
            <person name="Ortiz-Santana B."/>
            <person name="Ovrebo C."/>
            <person name="Racz N."/>
            <person name="Riley R."/>
            <person name="Savchenko A."/>
            <person name="Shiryaev A."/>
            <person name="Soop K."/>
            <person name="Spirin V."/>
            <person name="Szebenyi C."/>
            <person name="Tomsovsky M."/>
            <person name="Tulloss R.E."/>
            <person name="Uehling J."/>
            <person name="Grigoriev I.V."/>
            <person name="Vagvolgyi C."/>
            <person name="Papp T."/>
            <person name="Martin F.M."/>
            <person name="Miettinen O."/>
            <person name="Hibbett D.S."/>
            <person name="Nagy L.G."/>
        </authorList>
    </citation>
    <scope>NUCLEOTIDE SEQUENCE [LARGE SCALE GENOMIC DNA]</scope>
    <source>
        <strain evidence="2 3">HHB13444</strain>
    </source>
</reference>
<proteinExistence type="predicted"/>
<dbReference type="InParanoid" id="A0A5C3P6Y7"/>
<evidence type="ECO:0000256" key="1">
    <source>
        <dbReference type="SAM" id="MobiDB-lite"/>
    </source>
</evidence>
<gene>
    <name evidence="2" type="ORF">K466DRAFT_588446</name>
</gene>
<keyword evidence="3" id="KW-1185">Reference proteome</keyword>
<feature type="region of interest" description="Disordered" evidence="1">
    <location>
        <begin position="35"/>
        <end position="106"/>
    </location>
</feature>